<gene>
    <name evidence="1" type="ORF">MARPO_0093s0089</name>
</gene>
<sequence length="71" mass="8247">MFVLYQRAPHRFCISPPSSRTSLSRKFTSDLRYLFTMFVLYHFCLSAPSSHTHTLLSLSLSLPLTRLDYSC</sequence>
<proteinExistence type="predicted"/>
<evidence type="ECO:0000313" key="2">
    <source>
        <dbReference type="Proteomes" id="UP000244005"/>
    </source>
</evidence>
<reference evidence="2" key="1">
    <citation type="journal article" date="2017" name="Cell">
        <title>Insights into land plant evolution garnered from the Marchantia polymorpha genome.</title>
        <authorList>
            <person name="Bowman J.L."/>
            <person name="Kohchi T."/>
            <person name="Yamato K.T."/>
            <person name="Jenkins J."/>
            <person name="Shu S."/>
            <person name="Ishizaki K."/>
            <person name="Yamaoka S."/>
            <person name="Nishihama R."/>
            <person name="Nakamura Y."/>
            <person name="Berger F."/>
            <person name="Adam C."/>
            <person name="Aki S.S."/>
            <person name="Althoff F."/>
            <person name="Araki T."/>
            <person name="Arteaga-Vazquez M.A."/>
            <person name="Balasubrmanian S."/>
            <person name="Barry K."/>
            <person name="Bauer D."/>
            <person name="Boehm C.R."/>
            <person name="Briginshaw L."/>
            <person name="Caballero-Perez J."/>
            <person name="Catarino B."/>
            <person name="Chen F."/>
            <person name="Chiyoda S."/>
            <person name="Chovatia M."/>
            <person name="Davies K.M."/>
            <person name="Delmans M."/>
            <person name="Demura T."/>
            <person name="Dierschke T."/>
            <person name="Dolan L."/>
            <person name="Dorantes-Acosta A.E."/>
            <person name="Eklund D.M."/>
            <person name="Florent S.N."/>
            <person name="Flores-Sandoval E."/>
            <person name="Fujiyama A."/>
            <person name="Fukuzawa H."/>
            <person name="Galik B."/>
            <person name="Grimanelli D."/>
            <person name="Grimwood J."/>
            <person name="Grossniklaus U."/>
            <person name="Hamada T."/>
            <person name="Haseloff J."/>
            <person name="Hetherington A.J."/>
            <person name="Higo A."/>
            <person name="Hirakawa Y."/>
            <person name="Hundley H.N."/>
            <person name="Ikeda Y."/>
            <person name="Inoue K."/>
            <person name="Inoue S.I."/>
            <person name="Ishida S."/>
            <person name="Jia Q."/>
            <person name="Kakita M."/>
            <person name="Kanazawa T."/>
            <person name="Kawai Y."/>
            <person name="Kawashima T."/>
            <person name="Kennedy M."/>
            <person name="Kinose K."/>
            <person name="Kinoshita T."/>
            <person name="Kohara Y."/>
            <person name="Koide E."/>
            <person name="Komatsu K."/>
            <person name="Kopischke S."/>
            <person name="Kubo M."/>
            <person name="Kyozuka J."/>
            <person name="Lagercrantz U."/>
            <person name="Lin S.S."/>
            <person name="Lindquist E."/>
            <person name="Lipzen A.M."/>
            <person name="Lu C.W."/>
            <person name="De Luna E."/>
            <person name="Martienssen R.A."/>
            <person name="Minamino N."/>
            <person name="Mizutani M."/>
            <person name="Mizutani M."/>
            <person name="Mochizuki N."/>
            <person name="Monte I."/>
            <person name="Mosher R."/>
            <person name="Nagasaki H."/>
            <person name="Nakagami H."/>
            <person name="Naramoto S."/>
            <person name="Nishitani K."/>
            <person name="Ohtani M."/>
            <person name="Okamoto T."/>
            <person name="Okumura M."/>
            <person name="Phillips J."/>
            <person name="Pollak B."/>
            <person name="Reinders A."/>
            <person name="Rovekamp M."/>
            <person name="Sano R."/>
            <person name="Sawa S."/>
            <person name="Schmid M.W."/>
            <person name="Shirakawa M."/>
            <person name="Solano R."/>
            <person name="Spunde A."/>
            <person name="Suetsugu N."/>
            <person name="Sugano S."/>
            <person name="Sugiyama A."/>
            <person name="Sun R."/>
            <person name="Suzuki Y."/>
            <person name="Takenaka M."/>
            <person name="Takezawa D."/>
            <person name="Tomogane H."/>
            <person name="Tsuzuki M."/>
            <person name="Ueda T."/>
            <person name="Umeda M."/>
            <person name="Ward J.M."/>
            <person name="Watanabe Y."/>
            <person name="Yazaki K."/>
            <person name="Yokoyama R."/>
            <person name="Yoshitake Y."/>
            <person name="Yotsui I."/>
            <person name="Zachgo S."/>
            <person name="Schmutz J."/>
        </authorList>
    </citation>
    <scope>NUCLEOTIDE SEQUENCE [LARGE SCALE GENOMIC DNA]</scope>
    <source>
        <strain evidence="2">Tak-1</strain>
    </source>
</reference>
<accession>A0A2R6WGN6</accession>
<name>A0A2R6WGN6_MARPO</name>
<dbReference type="Proteomes" id="UP000244005">
    <property type="component" value="Unassembled WGS sequence"/>
</dbReference>
<evidence type="ECO:0000313" key="1">
    <source>
        <dbReference type="EMBL" id="PTQ33025.1"/>
    </source>
</evidence>
<organism evidence="1 2">
    <name type="scientific">Marchantia polymorpha</name>
    <name type="common">Common liverwort</name>
    <name type="synonym">Marchantia aquatica</name>
    <dbReference type="NCBI Taxonomy" id="3197"/>
    <lineage>
        <taxon>Eukaryota</taxon>
        <taxon>Viridiplantae</taxon>
        <taxon>Streptophyta</taxon>
        <taxon>Embryophyta</taxon>
        <taxon>Marchantiophyta</taxon>
        <taxon>Marchantiopsida</taxon>
        <taxon>Marchantiidae</taxon>
        <taxon>Marchantiales</taxon>
        <taxon>Marchantiaceae</taxon>
        <taxon>Marchantia</taxon>
    </lineage>
</organism>
<dbReference type="EMBL" id="KZ772765">
    <property type="protein sequence ID" value="PTQ33025.1"/>
    <property type="molecule type" value="Genomic_DNA"/>
</dbReference>
<dbReference type="AlphaFoldDB" id="A0A2R6WGN6"/>
<keyword evidence="2" id="KW-1185">Reference proteome</keyword>
<dbReference type="Gramene" id="Mp5g11670.1">
    <property type="protein sequence ID" value="Mp5g11670.1.cds1"/>
    <property type="gene ID" value="Mp5g11670"/>
</dbReference>
<protein>
    <submittedName>
        <fullName evidence="1">Uncharacterized protein</fullName>
    </submittedName>
</protein>